<protein>
    <submittedName>
        <fullName evidence="1">Uncharacterized protein</fullName>
    </submittedName>
</protein>
<sequence>MRLNNFSLLVLLSFIVSVFGQLPSLGIKQDQAAKSQSRFLWSSVATYDSPTYDLFTGDELYGLARQAWQEMAADWEVQKSVRGNRPGMMGALTVDNSVYFSSSAKGDNFMYNYVAPDEQPLEVQAALKRCETSMASLTGDDGKPHRTMASCAEIMALHQFYQDPDVDAATKANPGKMRVVAFGQGRKNKEGRPFPPCGDENAWGCDQFTKNQGIEVPPIPSTVPDKDPAVTPVSTKQVIICAGGAPA</sequence>
<keyword evidence="2" id="KW-1185">Reference proteome</keyword>
<proteinExistence type="predicted"/>
<comment type="caution">
    <text evidence="1">The sequence shown here is derived from an EMBL/GenBank/DDBJ whole genome shotgun (WGS) entry which is preliminary data.</text>
</comment>
<reference evidence="1" key="1">
    <citation type="submission" date="2024-09" db="EMBL/GenBank/DDBJ databases">
        <title>Draft Genome Sequences of Neofusicoccum parvum.</title>
        <authorList>
            <person name="Ashida A."/>
            <person name="Camagna M."/>
            <person name="Tanaka A."/>
            <person name="Takemoto D."/>
        </authorList>
    </citation>
    <scope>NUCLEOTIDE SEQUENCE</scope>
    <source>
        <strain evidence="1">PPO83</strain>
    </source>
</reference>
<dbReference type="Proteomes" id="UP001165186">
    <property type="component" value="Unassembled WGS sequence"/>
</dbReference>
<name>A0ACB5SFZ8_9PEZI</name>
<dbReference type="EMBL" id="BSXG01000085">
    <property type="protein sequence ID" value="GME38746.1"/>
    <property type="molecule type" value="Genomic_DNA"/>
</dbReference>
<evidence type="ECO:0000313" key="2">
    <source>
        <dbReference type="Proteomes" id="UP001165186"/>
    </source>
</evidence>
<evidence type="ECO:0000313" key="1">
    <source>
        <dbReference type="EMBL" id="GME38746.1"/>
    </source>
</evidence>
<gene>
    <name evidence="1" type="primary">g2630</name>
    <name evidence="1" type="ORF">NpPPO83_00002630</name>
</gene>
<organism evidence="1 2">
    <name type="scientific">Neofusicoccum parvum</name>
    <dbReference type="NCBI Taxonomy" id="310453"/>
    <lineage>
        <taxon>Eukaryota</taxon>
        <taxon>Fungi</taxon>
        <taxon>Dikarya</taxon>
        <taxon>Ascomycota</taxon>
        <taxon>Pezizomycotina</taxon>
        <taxon>Dothideomycetes</taxon>
        <taxon>Dothideomycetes incertae sedis</taxon>
        <taxon>Botryosphaeriales</taxon>
        <taxon>Botryosphaeriaceae</taxon>
        <taxon>Neofusicoccum</taxon>
    </lineage>
</organism>
<accession>A0ACB5SFZ8</accession>